<proteinExistence type="predicted"/>
<comment type="caution">
    <text evidence="1">The sequence shown here is derived from an EMBL/GenBank/DDBJ whole genome shotgun (WGS) entry which is preliminary data.</text>
</comment>
<sequence>MRRSSTPLVVILILLLAAALGVAWQNAKPFATPKQGENSEMQASATETQLGAISPVRAAGEPEADAAPSPAEDADPAHYRRAYLLSLDSGKLSLENTEDIQGDFAMRRGPQEEWSGMLRCRLVSEEGKVLAEELLPAPDHLCTVLDSYDGTPKPVSYTVAGPVMFQLRLPRLAAATRLDISRITGPGALARDIPVGSLSLTSP</sequence>
<accession>A0A4R7S235</accession>
<keyword evidence="2" id="KW-1185">Reference proteome</keyword>
<gene>
    <name evidence="1" type="ORF">EI77_02175</name>
</gene>
<evidence type="ECO:0000313" key="1">
    <source>
        <dbReference type="EMBL" id="TDU71057.1"/>
    </source>
</evidence>
<dbReference type="EMBL" id="SOCA01000003">
    <property type="protein sequence ID" value="TDU71057.1"/>
    <property type="molecule type" value="Genomic_DNA"/>
</dbReference>
<dbReference type="Proteomes" id="UP000295662">
    <property type="component" value="Unassembled WGS sequence"/>
</dbReference>
<protein>
    <submittedName>
        <fullName evidence="1">Uncharacterized protein</fullName>
    </submittedName>
</protein>
<name>A0A4R7S235_9BACT</name>
<organism evidence="1 2">
    <name type="scientific">Prosthecobacter fusiformis</name>
    <dbReference type="NCBI Taxonomy" id="48464"/>
    <lineage>
        <taxon>Bacteria</taxon>
        <taxon>Pseudomonadati</taxon>
        <taxon>Verrucomicrobiota</taxon>
        <taxon>Verrucomicrobiia</taxon>
        <taxon>Verrucomicrobiales</taxon>
        <taxon>Verrucomicrobiaceae</taxon>
        <taxon>Prosthecobacter</taxon>
    </lineage>
</organism>
<dbReference type="AlphaFoldDB" id="A0A4R7S235"/>
<evidence type="ECO:0000313" key="2">
    <source>
        <dbReference type="Proteomes" id="UP000295662"/>
    </source>
</evidence>
<reference evidence="1 2" key="1">
    <citation type="submission" date="2019-03" db="EMBL/GenBank/DDBJ databases">
        <title>Genomic Encyclopedia of Archaeal and Bacterial Type Strains, Phase II (KMG-II): from individual species to whole genera.</title>
        <authorList>
            <person name="Goeker M."/>
        </authorList>
    </citation>
    <scope>NUCLEOTIDE SEQUENCE [LARGE SCALE GENOMIC DNA]</scope>
    <source>
        <strain evidence="1 2">ATCC 25309</strain>
    </source>
</reference>